<proteinExistence type="predicted"/>
<dbReference type="InterPro" id="IPR036709">
    <property type="entry name" value="Autotransporte_beta_dom_sf"/>
</dbReference>
<dbReference type="Pfam" id="PF12099">
    <property type="entry name" value="DUF3575"/>
    <property type="match status" value="1"/>
</dbReference>
<dbReference type="AlphaFoldDB" id="A0A6I2MY90"/>
<evidence type="ECO:0000313" key="2">
    <source>
        <dbReference type="Proteomes" id="UP000463337"/>
    </source>
</evidence>
<dbReference type="InterPro" id="IPR021958">
    <property type="entry name" value="DUF3575"/>
</dbReference>
<gene>
    <name evidence="1" type="ORF">GKD59_10280</name>
</gene>
<dbReference type="RefSeq" id="WP_129984608.1">
    <property type="nucleotide sequence ID" value="NZ_RCYP01000038.1"/>
</dbReference>
<dbReference type="SUPFAM" id="SSF103515">
    <property type="entry name" value="Autotransporter"/>
    <property type="match status" value="1"/>
</dbReference>
<dbReference type="Gene3D" id="2.40.128.130">
    <property type="entry name" value="Autotransporter beta-domain"/>
    <property type="match status" value="1"/>
</dbReference>
<dbReference type="EMBL" id="WKLT01000007">
    <property type="protein sequence ID" value="MRY58283.1"/>
    <property type="molecule type" value="Genomic_DNA"/>
</dbReference>
<dbReference type="Proteomes" id="UP000463337">
    <property type="component" value="Unassembled WGS sequence"/>
</dbReference>
<reference evidence="1 2" key="1">
    <citation type="journal article" date="2019" name="Nat. Med.">
        <title>A library of human gut bacterial isolates paired with longitudinal multiomics data enables mechanistic microbiome research.</title>
        <authorList>
            <person name="Poyet M."/>
            <person name="Groussin M."/>
            <person name="Gibbons S.M."/>
            <person name="Avila-Pacheco J."/>
            <person name="Jiang X."/>
            <person name="Kearney S.M."/>
            <person name="Perrotta A.R."/>
            <person name="Berdy B."/>
            <person name="Zhao S."/>
            <person name="Lieberman T.D."/>
            <person name="Swanson P.K."/>
            <person name="Smith M."/>
            <person name="Roesemann S."/>
            <person name="Alexander J.E."/>
            <person name="Rich S.A."/>
            <person name="Livny J."/>
            <person name="Vlamakis H."/>
            <person name="Clish C."/>
            <person name="Bullock K."/>
            <person name="Deik A."/>
            <person name="Scott J."/>
            <person name="Pierce K.A."/>
            <person name="Xavier R.J."/>
            <person name="Alm E.J."/>
        </authorList>
    </citation>
    <scope>NUCLEOTIDE SEQUENCE [LARGE SCALE GENOMIC DNA]</scope>
    <source>
        <strain evidence="1 2">BIOML-A41</strain>
    </source>
</reference>
<name>A0A6I2MY90_PARDI</name>
<accession>A0A6I2MY90</accession>
<evidence type="ECO:0000313" key="1">
    <source>
        <dbReference type="EMBL" id="MRY58283.1"/>
    </source>
</evidence>
<organism evidence="1 2">
    <name type="scientific">Parabacteroides distasonis</name>
    <dbReference type="NCBI Taxonomy" id="823"/>
    <lineage>
        <taxon>Bacteria</taxon>
        <taxon>Pseudomonadati</taxon>
        <taxon>Bacteroidota</taxon>
        <taxon>Bacteroidia</taxon>
        <taxon>Bacteroidales</taxon>
        <taxon>Tannerellaceae</taxon>
        <taxon>Parabacteroides</taxon>
    </lineage>
</organism>
<comment type="caution">
    <text evidence="1">The sequence shown here is derived from an EMBL/GenBank/DDBJ whole genome shotgun (WGS) entry which is preliminary data.</text>
</comment>
<sequence length="188" mass="21459">MKRILFLVLLLVATTGVYGQKFAVKSNLLYDATATINLGVEVGLAKKWSLDLSGNYNGWKFGDEARMKHWLVQPEARYWLCEKFNGHFFGLHAHYADYNVGGLKFLSKNMENHRYQGNLYGAGLSYGYQWLLSDRWSMEAVLGIGWAHLDYDKYPCATCGTVLKSDTKDYFGVTKAAISIIYFRFFSV</sequence>
<protein>
    <submittedName>
        <fullName evidence="1">DUF3575 domain-containing protein</fullName>
    </submittedName>
</protein>